<dbReference type="NCBIfam" id="TIGR02444">
    <property type="entry name" value="TIGR02444 family protein"/>
    <property type="match status" value="1"/>
</dbReference>
<evidence type="ECO:0008006" key="3">
    <source>
        <dbReference type="Google" id="ProtNLM"/>
    </source>
</evidence>
<evidence type="ECO:0000313" key="1">
    <source>
        <dbReference type="EMBL" id="BBB27876.1"/>
    </source>
</evidence>
<dbReference type="EMBL" id="AP014545">
    <property type="protein sequence ID" value="BBB27876.1"/>
    <property type="molecule type" value="Genomic_DNA"/>
</dbReference>
<gene>
    <name evidence="1" type="ORF">AMJAP_3291</name>
</gene>
<dbReference type="RefSeq" id="WP_019622732.1">
    <property type="nucleotide sequence ID" value="NZ_AP014545.1"/>
</dbReference>
<dbReference type="Pfam" id="PF09523">
    <property type="entry name" value="DUF2390"/>
    <property type="match status" value="1"/>
</dbReference>
<dbReference type="InterPro" id="IPR012659">
    <property type="entry name" value="CHP02444"/>
</dbReference>
<reference evidence="1 2" key="1">
    <citation type="journal article" date="2008" name="Int. J. Syst. Evol. Microbiol.">
        <title>Amphritea japonica sp. nov. and Amphritea balenae sp. nov., isolated from the sediment adjacent to sperm whale carcasses off Kagoshima, Japan.</title>
        <authorList>
            <person name="Miyazaki M."/>
            <person name="Nogi Y."/>
            <person name="Fujiwara Y."/>
            <person name="Kawato M."/>
            <person name="Nagahama T."/>
            <person name="Kubokawa K."/>
            <person name="Horikoshi K."/>
        </authorList>
    </citation>
    <scope>NUCLEOTIDE SEQUENCE [LARGE SCALE GENOMIC DNA]</scope>
    <source>
        <strain evidence="1 2">ATCC BAA-1530</strain>
    </source>
</reference>
<keyword evidence="2" id="KW-1185">Reference proteome</keyword>
<evidence type="ECO:0000313" key="2">
    <source>
        <dbReference type="Proteomes" id="UP000595663"/>
    </source>
</evidence>
<organism evidence="1 2">
    <name type="scientific">Amphritea japonica ATCC BAA-1530</name>
    <dbReference type="NCBI Taxonomy" id="1278309"/>
    <lineage>
        <taxon>Bacteria</taxon>
        <taxon>Pseudomonadati</taxon>
        <taxon>Pseudomonadota</taxon>
        <taxon>Gammaproteobacteria</taxon>
        <taxon>Oceanospirillales</taxon>
        <taxon>Oceanospirillaceae</taxon>
        <taxon>Amphritea</taxon>
    </lineage>
</organism>
<protein>
    <recommendedName>
        <fullName evidence="3">TIGR02444 family protein</fullName>
    </recommendedName>
</protein>
<sequence>MIEDNELWSYAVKVYSDRETAELCLTLQNVHQLSVNRLLFALWLAEQRRTLPAGLDDTEAKKWRLELLEPLRMLRYQLRKSKQSMDEDRCYQQLKIAELSAEKVEIGLLFALKRYCPSAVQLAGLGYRNLCSIAEVEPEVSGELQTLLGHLSDKASSNGSI</sequence>
<dbReference type="OrthoDB" id="5795846at2"/>
<proteinExistence type="predicted"/>
<accession>A0A7R6PEY5</accession>
<dbReference type="KEGG" id="ajp:AMJAP_3291"/>
<dbReference type="AlphaFoldDB" id="A0A7R6PEY5"/>
<name>A0A7R6PEY5_9GAMM</name>
<dbReference type="Proteomes" id="UP000595663">
    <property type="component" value="Chromosome"/>
</dbReference>